<dbReference type="CDD" id="cd00130">
    <property type="entry name" value="PAS"/>
    <property type="match status" value="1"/>
</dbReference>
<dbReference type="SMART" id="SM00065">
    <property type="entry name" value="GAF"/>
    <property type="match status" value="1"/>
</dbReference>
<gene>
    <name evidence="18" type="ORF">FHR75_001381</name>
</gene>
<sequence>MTGRELLDVLENMPVGYLGLDRDWRITHVNVEGERVAGTPREELVGRSLWEAFPATVGTGFEDNYRHAVREGVDVVFDAHYPSPLDVWLEVRAVPDEDGLALYFVDVTERRRAQDARDVAAGRLQRVARFALALSGVETIADLVRTVAEDGLDELGCNGGAVALFDPADDQVLLSHVASSYGGAAQASYGRLPLSADLPVAHAARTGRPVLLLDREACLAFSPGMAQVLRLTGSEAFASLPLRSGGRVVGVVTAGWATAQPYDDDQLVLLETFAAQCAPVLARLQSLESERAAAGRVAGMSLALQRSLLTDLPRPAGLELAARYVPAADEAQVGGDWYDAFTVPGGSTLLVVGDVSGHDRTAAVQMAQLRNVLRGTAHAVVEPPAAILRALDRALEDLAVGALATTVLARIDRSPDDGDGAGSPSTLRWSNAGHPPPLVLHPDGRAELLARPSDLLLGLGLDTERQDHACALPPGATVLLYTDGLVERRGEDLDLGLQRLAGTAASLAHLGVQELCDELLHRLAEDSEDDVALLAVRVLDGPRPAP</sequence>
<dbReference type="GO" id="GO:0016301">
    <property type="term" value="F:kinase activity"/>
    <property type="evidence" value="ECO:0007669"/>
    <property type="project" value="UniProtKB-KW"/>
</dbReference>
<keyword evidence="9" id="KW-0460">Magnesium</keyword>
<keyword evidence="4" id="KW-0479">Metal-binding</keyword>
<dbReference type="InterPro" id="IPR000014">
    <property type="entry name" value="PAS"/>
</dbReference>
<evidence type="ECO:0000256" key="6">
    <source>
        <dbReference type="ARBA" id="ARBA00022777"/>
    </source>
</evidence>
<comment type="catalytic activity">
    <reaction evidence="12">
        <text>O-phospho-L-seryl-[protein] + H2O = L-seryl-[protein] + phosphate</text>
        <dbReference type="Rhea" id="RHEA:20629"/>
        <dbReference type="Rhea" id="RHEA-COMP:9863"/>
        <dbReference type="Rhea" id="RHEA-COMP:11604"/>
        <dbReference type="ChEBI" id="CHEBI:15377"/>
        <dbReference type="ChEBI" id="CHEBI:29999"/>
        <dbReference type="ChEBI" id="CHEBI:43474"/>
        <dbReference type="ChEBI" id="CHEBI:83421"/>
        <dbReference type="EC" id="3.1.3.16"/>
    </reaction>
</comment>
<keyword evidence="8" id="KW-0067">ATP-binding</keyword>
<dbReference type="Gene3D" id="3.30.450.20">
    <property type="entry name" value="PAS domain"/>
    <property type="match status" value="1"/>
</dbReference>
<dbReference type="SUPFAM" id="SSF55781">
    <property type="entry name" value="GAF domain-like"/>
    <property type="match status" value="1"/>
</dbReference>
<evidence type="ECO:0000313" key="18">
    <source>
        <dbReference type="EMBL" id="MBB2900593.1"/>
    </source>
</evidence>
<evidence type="ECO:0000259" key="17">
    <source>
        <dbReference type="PROSITE" id="PS50112"/>
    </source>
</evidence>
<dbReference type="GO" id="GO:0005524">
    <property type="term" value="F:ATP binding"/>
    <property type="evidence" value="ECO:0007669"/>
    <property type="project" value="UniProtKB-KW"/>
</dbReference>
<keyword evidence="10" id="KW-0904">Protein phosphatase</keyword>
<protein>
    <recommendedName>
        <fullName evidence="1">protein-serine/threonine phosphatase</fullName>
        <ecNumber evidence="1">3.1.3.16</ecNumber>
    </recommendedName>
    <alternativeName>
        <fullName evidence="15">Protein-serine/threonine phosphatase</fullName>
    </alternativeName>
    <alternativeName>
        <fullName evidence="14">Serine/threonine-protein kinase</fullName>
    </alternativeName>
</protein>
<dbReference type="InterPro" id="IPR052016">
    <property type="entry name" value="Bact_Sigma-Reg"/>
</dbReference>
<dbReference type="InterPro" id="IPR001932">
    <property type="entry name" value="PPM-type_phosphatase-like_dom"/>
</dbReference>
<dbReference type="EMBL" id="JACHVY010000001">
    <property type="protein sequence ID" value="MBB2900593.1"/>
    <property type="molecule type" value="Genomic_DNA"/>
</dbReference>
<dbReference type="SUPFAM" id="SSF55785">
    <property type="entry name" value="PYP-like sensor domain (PAS domain)"/>
    <property type="match status" value="1"/>
</dbReference>
<dbReference type="FunFam" id="3.60.40.10:FF:000005">
    <property type="entry name" value="Serine/threonine protein phosphatase"/>
    <property type="match status" value="1"/>
</dbReference>
<evidence type="ECO:0000256" key="10">
    <source>
        <dbReference type="ARBA" id="ARBA00022912"/>
    </source>
</evidence>
<evidence type="ECO:0000256" key="13">
    <source>
        <dbReference type="ARBA" id="ARBA00056274"/>
    </source>
</evidence>
<dbReference type="SUPFAM" id="SSF81606">
    <property type="entry name" value="PP2C-like"/>
    <property type="match status" value="1"/>
</dbReference>
<dbReference type="Gene3D" id="3.30.450.40">
    <property type="match status" value="1"/>
</dbReference>
<dbReference type="Gene3D" id="3.60.40.10">
    <property type="entry name" value="PPM-type phosphatase domain"/>
    <property type="match status" value="1"/>
</dbReference>
<dbReference type="SMART" id="SM00331">
    <property type="entry name" value="PP2C_SIG"/>
    <property type="match status" value="1"/>
</dbReference>
<dbReference type="PANTHER" id="PTHR43156">
    <property type="entry name" value="STAGE II SPORULATION PROTEIN E-RELATED"/>
    <property type="match status" value="1"/>
</dbReference>
<evidence type="ECO:0000256" key="2">
    <source>
        <dbReference type="ARBA" id="ARBA00022553"/>
    </source>
</evidence>
<evidence type="ECO:0000256" key="1">
    <source>
        <dbReference type="ARBA" id="ARBA00013081"/>
    </source>
</evidence>
<feature type="region of interest" description="Disordered" evidence="16">
    <location>
        <begin position="413"/>
        <end position="435"/>
    </location>
</feature>
<evidence type="ECO:0000256" key="16">
    <source>
        <dbReference type="SAM" id="MobiDB-lite"/>
    </source>
</evidence>
<evidence type="ECO:0000313" key="19">
    <source>
        <dbReference type="Proteomes" id="UP000533269"/>
    </source>
</evidence>
<reference evidence="18 19" key="1">
    <citation type="submission" date="2020-08" db="EMBL/GenBank/DDBJ databases">
        <title>The Agave Microbiome: Exploring the role of microbial communities in plant adaptations to desert environments.</title>
        <authorList>
            <person name="Partida-Martinez L.P."/>
        </authorList>
    </citation>
    <scope>NUCLEOTIDE SEQUENCE [LARGE SCALE GENOMIC DNA]</scope>
    <source>
        <strain evidence="18 19">AS2.23</strain>
    </source>
</reference>
<dbReference type="RefSeq" id="WP_183390793.1">
    <property type="nucleotide sequence ID" value="NZ_JACHVY010000001.1"/>
</dbReference>
<reference evidence="18 19" key="2">
    <citation type="submission" date="2020-08" db="EMBL/GenBank/DDBJ databases">
        <authorList>
            <person name="Partida-Martinez L."/>
            <person name="Huntemann M."/>
            <person name="Clum A."/>
            <person name="Wang J."/>
            <person name="Palaniappan K."/>
            <person name="Ritter S."/>
            <person name="Chen I.-M."/>
            <person name="Stamatis D."/>
            <person name="Reddy T."/>
            <person name="O'Malley R."/>
            <person name="Daum C."/>
            <person name="Shapiro N."/>
            <person name="Ivanova N."/>
            <person name="Kyrpides N."/>
            <person name="Woyke T."/>
        </authorList>
    </citation>
    <scope>NUCLEOTIDE SEQUENCE [LARGE SCALE GENOMIC DNA]</scope>
    <source>
        <strain evidence="18 19">AS2.23</strain>
    </source>
</reference>
<keyword evidence="11" id="KW-0464">Manganese</keyword>
<keyword evidence="5" id="KW-0547">Nucleotide-binding</keyword>
<dbReference type="GO" id="GO:0046872">
    <property type="term" value="F:metal ion binding"/>
    <property type="evidence" value="ECO:0007669"/>
    <property type="project" value="UniProtKB-KW"/>
</dbReference>
<dbReference type="PROSITE" id="PS50112">
    <property type="entry name" value="PAS"/>
    <property type="match status" value="1"/>
</dbReference>
<evidence type="ECO:0000256" key="11">
    <source>
        <dbReference type="ARBA" id="ARBA00023211"/>
    </source>
</evidence>
<keyword evidence="3" id="KW-0808">Transferase</keyword>
<dbReference type="InterPro" id="IPR035965">
    <property type="entry name" value="PAS-like_dom_sf"/>
</dbReference>
<keyword evidence="2" id="KW-0597">Phosphoprotein</keyword>
<evidence type="ECO:0000256" key="4">
    <source>
        <dbReference type="ARBA" id="ARBA00022723"/>
    </source>
</evidence>
<feature type="domain" description="PAS" evidence="17">
    <location>
        <begin position="2"/>
        <end position="72"/>
    </location>
</feature>
<evidence type="ECO:0000256" key="8">
    <source>
        <dbReference type="ARBA" id="ARBA00022840"/>
    </source>
</evidence>
<dbReference type="SMART" id="SM00091">
    <property type="entry name" value="PAS"/>
    <property type="match status" value="1"/>
</dbReference>
<evidence type="ECO:0000256" key="5">
    <source>
        <dbReference type="ARBA" id="ARBA00022741"/>
    </source>
</evidence>
<dbReference type="Pfam" id="PF08448">
    <property type="entry name" value="PAS_4"/>
    <property type="match status" value="1"/>
</dbReference>
<evidence type="ECO:0000256" key="15">
    <source>
        <dbReference type="ARBA" id="ARBA00081350"/>
    </source>
</evidence>
<comment type="function">
    <text evidence="13">Primarily acts as an independent SigF regulator that is sensitive to the osmosensory signal, mediating the cross talk of PknD with the SigF regulon. Possesses both phosphatase and kinase activities. The kinase domain functions as a classic anti-sigma factor-like kinase to phosphorylate the anti-anti-sigma factor domain at the canonical regulatory site, and the phosphatase domain antagonizes this activity.</text>
</comment>
<organism evidence="18 19">
    <name type="scientific">Kineococcus radiotolerans</name>
    <dbReference type="NCBI Taxonomy" id="131568"/>
    <lineage>
        <taxon>Bacteria</taxon>
        <taxon>Bacillati</taxon>
        <taxon>Actinomycetota</taxon>
        <taxon>Actinomycetes</taxon>
        <taxon>Kineosporiales</taxon>
        <taxon>Kineosporiaceae</taxon>
        <taxon>Kineococcus</taxon>
    </lineage>
</organism>
<dbReference type="InterPro" id="IPR029016">
    <property type="entry name" value="GAF-like_dom_sf"/>
</dbReference>
<dbReference type="GO" id="GO:0004722">
    <property type="term" value="F:protein serine/threonine phosphatase activity"/>
    <property type="evidence" value="ECO:0007669"/>
    <property type="project" value="UniProtKB-EC"/>
</dbReference>
<dbReference type="Pfam" id="PF13185">
    <property type="entry name" value="GAF_2"/>
    <property type="match status" value="1"/>
</dbReference>
<keyword evidence="7" id="KW-0378">Hydrolase</keyword>
<evidence type="ECO:0000256" key="9">
    <source>
        <dbReference type="ARBA" id="ARBA00022842"/>
    </source>
</evidence>
<keyword evidence="6" id="KW-0418">Kinase</keyword>
<dbReference type="PANTHER" id="PTHR43156:SF2">
    <property type="entry name" value="STAGE II SPORULATION PROTEIN E"/>
    <property type="match status" value="1"/>
</dbReference>
<comment type="caution">
    <text evidence="18">The sequence shown here is derived from an EMBL/GenBank/DDBJ whole genome shotgun (WGS) entry which is preliminary data.</text>
</comment>
<evidence type="ECO:0000256" key="7">
    <source>
        <dbReference type="ARBA" id="ARBA00022801"/>
    </source>
</evidence>
<evidence type="ECO:0000256" key="14">
    <source>
        <dbReference type="ARBA" id="ARBA00075117"/>
    </source>
</evidence>
<dbReference type="InterPro" id="IPR013656">
    <property type="entry name" value="PAS_4"/>
</dbReference>
<dbReference type="AlphaFoldDB" id="A0A7W4TKH9"/>
<evidence type="ECO:0000256" key="12">
    <source>
        <dbReference type="ARBA" id="ARBA00047761"/>
    </source>
</evidence>
<accession>A0A7W4TKH9</accession>
<dbReference type="Proteomes" id="UP000533269">
    <property type="component" value="Unassembled WGS sequence"/>
</dbReference>
<dbReference type="EC" id="3.1.3.16" evidence="1"/>
<dbReference type="InterPro" id="IPR036457">
    <property type="entry name" value="PPM-type-like_dom_sf"/>
</dbReference>
<evidence type="ECO:0000256" key="3">
    <source>
        <dbReference type="ARBA" id="ARBA00022679"/>
    </source>
</evidence>
<name>A0A7W4TKH9_KINRA</name>
<dbReference type="InterPro" id="IPR003018">
    <property type="entry name" value="GAF"/>
</dbReference>
<dbReference type="Pfam" id="PF07228">
    <property type="entry name" value="SpoIIE"/>
    <property type="match status" value="1"/>
</dbReference>
<proteinExistence type="predicted"/>